<dbReference type="AlphaFoldDB" id="A0A3M7P4S0"/>
<keyword evidence="2" id="KW-1185">Reference proteome</keyword>
<dbReference type="EMBL" id="REGN01013450">
    <property type="protein sequence ID" value="RMZ93919.1"/>
    <property type="molecule type" value="Genomic_DNA"/>
</dbReference>
<evidence type="ECO:0000313" key="2">
    <source>
        <dbReference type="Proteomes" id="UP000276133"/>
    </source>
</evidence>
<dbReference type="Proteomes" id="UP000276133">
    <property type="component" value="Unassembled WGS sequence"/>
</dbReference>
<keyword evidence="1" id="KW-0808">Transferase</keyword>
<reference evidence="1 2" key="1">
    <citation type="journal article" date="2018" name="Sci. Rep.">
        <title>Genomic signatures of local adaptation to the degree of environmental predictability in rotifers.</title>
        <authorList>
            <person name="Franch-Gras L."/>
            <person name="Hahn C."/>
            <person name="Garcia-Roger E.M."/>
            <person name="Carmona M.J."/>
            <person name="Serra M."/>
            <person name="Gomez A."/>
        </authorList>
    </citation>
    <scope>NUCLEOTIDE SEQUENCE [LARGE SCALE GENOMIC DNA]</scope>
    <source>
        <strain evidence="1">HYR1</strain>
    </source>
</reference>
<name>A0A3M7P4S0_BRAPC</name>
<dbReference type="GO" id="GO:0008168">
    <property type="term" value="F:methyltransferase activity"/>
    <property type="evidence" value="ECO:0007669"/>
    <property type="project" value="UniProtKB-KW"/>
</dbReference>
<dbReference type="GO" id="GO:0032259">
    <property type="term" value="P:methylation"/>
    <property type="evidence" value="ECO:0007669"/>
    <property type="project" value="UniProtKB-KW"/>
</dbReference>
<keyword evidence="1" id="KW-0489">Methyltransferase</keyword>
<protein>
    <submittedName>
        <fullName evidence="1">Family methyltransferase</fullName>
    </submittedName>
</protein>
<organism evidence="1 2">
    <name type="scientific">Brachionus plicatilis</name>
    <name type="common">Marine rotifer</name>
    <name type="synonym">Brachionus muelleri</name>
    <dbReference type="NCBI Taxonomy" id="10195"/>
    <lineage>
        <taxon>Eukaryota</taxon>
        <taxon>Metazoa</taxon>
        <taxon>Spiralia</taxon>
        <taxon>Gnathifera</taxon>
        <taxon>Rotifera</taxon>
        <taxon>Eurotatoria</taxon>
        <taxon>Monogononta</taxon>
        <taxon>Pseudotrocha</taxon>
        <taxon>Ploima</taxon>
        <taxon>Brachionidae</taxon>
        <taxon>Brachionus</taxon>
    </lineage>
</organism>
<evidence type="ECO:0000313" key="1">
    <source>
        <dbReference type="EMBL" id="RMZ93919.1"/>
    </source>
</evidence>
<dbReference type="OrthoDB" id="9977152at2759"/>
<accession>A0A3M7P4S0</accession>
<sequence>MVKKATGTSKISKNSKNFADMKNQLIQEPNRIILKYIKAPFDLSYGSNSIPLIVSCFFTSGNFLELGMGSFSTPILHNISREENRETISVDTDLGWVNNFLSYNTSRHHKIYYVGNYEDLDKKLGLNLTQLGVVLVDHIDAGRRAEHAKQFCNRSKIVIVHDAEKRNDGFYRYEQTSLRSHF</sequence>
<proteinExistence type="predicted"/>
<feature type="non-terminal residue" evidence="1">
    <location>
        <position position="182"/>
    </location>
</feature>
<gene>
    <name evidence="1" type="ORF">BpHYR1_047992</name>
</gene>
<comment type="caution">
    <text evidence="1">The sequence shown here is derived from an EMBL/GenBank/DDBJ whole genome shotgun (WGS) entry which is preliminary data.</text>
</comment>